<sequence length="1049" mass="118441">MGSAGRSCNFAIPPHTRVGQGTQASRLTSRMKRKWKSTPFTNLLPVVRLWRRLPPTVMRNVQVVLALVLWCTVLPRPAASRETLLYRLDCPASCVCERASLLPEQVTTNASNLGVISMNCSARGLRQYDIHISVHNITSEDDSGLNETFGAYLEPRLKFLDLRHNNLASVAANMFMGEEASQIEAVVSVDTLDASHNSLRNIPNGSFDTYANLHTLHLSHNIIEKLADGAFKGLESLTKLDLSDNIISDISNSAFASLVNLHTLDLSHNRLQIVGNLHALSSLKYLYLENNRISPVNGEVFTLLPPMPHLEYLDLSSNPLLTTDASMFKGLPHLVTLKISNCSIALLNNTFLEGLSHLRNLRLDGNEITSISYPVFQNTSLKFLSITSTPSLVNISHNAFSGLSQLVFLNLSHNSEFEFVHPNLMSPLTALEKVDLSHCSITLLSQITFHFNLALKRIYLGSNPLTCSCVNAWLAEEINAGNTSRVKDVSACVNSTSGQAQSIITDSFLCQDIILLNTTSKVFAHLGGQILLKCSHNSDQSGLITWRTPRGRSFSQHPYHPDATSHLLTQQDVQPGAAYHKGHYWHGSNSYHSHLSDEKDRVLILADGSLYIDYMLRSDTGPYVCEISNSRYNKSTTVVLYLDCKISGEIKIFAIIVGFLCALGFFTLNIIYVIISWIARRLVNKRRREIIRQMLENMNAYKSTQITRIQENYTYQLGRVRNQYHMQRDRLHRNYTQQVTKMKRGCSNQVEKVRENYTSRLAHLREYSSNQILQIRERANNQIVRIRDYGTSQLEKLRETYKLQHLHVMKLLDTMNLDNCRHIVETECMRAESMMFDVDLLGEDIRTDSPMSAGGDSEYTTPDTSPTPSLEDKITSKGLTEDMAQQQQHQVRNPPRKKILHPARNSPPIIMEMQTTLNMEGGLAVDVADQWEYTSDSPSHRYLMNLYIPRKQRNESLLQLQSEPEIYDEDESVCSDHVKENFPLPVLSLEDEGHSDGRLHQVQHHIDLHNRGSPFMTPEASPTKKLKASDQLSEYGDTENVNPESETDL</sequence>
<dbReference type="SUPFAM" id="SSF48726">
    <property type="entry name" value="Immunoglobulin"/>
    <property type="match status" value="1"/>
</dbReference>
<dbReference type="PANTHER" id="PTHR24366:SF96">
    <property type="entry name" value="LEUCINE RICH REPEAT CONTAINING 53"/>
    <property type="match status" value="1"/>
</dbReference>
<dbReference type="Pfam" id="PF13855">
    <property type="entry name" value="LRR_8"/>
    <property type="match status" value="3"/>
</dbReference>
<dbReference type="InterPro" id="IPR001611">
    <property type="entry name" value="Leu-rich_rpt"/>
</dbReference>
<keyword evidence="3" id="KW-0677">Repeat</keyword>
<dbReference type="InterPro" id="IPR003599">
    <property type="entry name" value="Ig_sub"/>
</dbReference>
<dbReference type="EMBL" id="BLXT01000945">
    <property type="protein sequence ID" value="GFN81650.1"/>
    <property type="molecule type" value="Genomic_DNA"/>
</dbReference>
<feature type="compositionally biased region" description="Polar residues" evidence="5">
    <location>
        <begin position="1039"/>
        <end position="1049"/>
    </location>
</feature>
<feature type="transmembrane region" description="Helical" evidence="6">
    <location>
        <begin position="652"/>
        <end position="679"/>
    </location>
</feature>
<keyword evidence="9" id="KW-1185">Reference proteome</keyword>
<keyword evidence="1" id="KW-0433">Leucine-rich repeat</keyword>
<dbReference type="PRINTS" id="PR00019">
    <property type="entry name" value="LEURICHRPT"/>
</dbReference>
<dbReference type="SMART" id="SM00365">
    <property type="entry name" value="LRR_SD22"/>
    <property type="match status" value="4"/>
</dbReference>
<evidence type="ECO:0000256" key="5">
    <source>
        <dbReference type="SAM" id="MobiDB-lite"/>
    </source>
</evidence>
<evidence type="ECO:0000313" key="8">
    <source>
        <dbReference type="EMBL" id="GFN81650.1"/>
    </source>
</evidence>
<evidence type="ECO:0000256" key="3">
    <source>
        <dbReference type="ARBA" id="ARBA00022737"/>
    </source>
</evidence>
<keyword evidence="2" id="KW-0732">Signal</keyword>
<evidence type="ECO:0000256" key="2">
    <source>
        <dbReference type="ARBA" id="ARBA00022729"/>
    </source>
</evidence>
<keyword evidence="6" id="KW-1133">Transmembrane helix</keyword>
<dbReference type="Proteomes" id="UP000735302">
    <property type="component" value="Unassembled WGS sequence"/>
</dbReference>
<evidence type="ECO:0000313" key="9">
    <source>
        <dbReference type="Proteomes" id="UP000735302"/>
    </source>
</evidence>
<name>A0AAV3Y347_9GAST</name>
<dbReference type="PROSITE" id="PS50835">
    <property type="entry name" value="IG_LIKE"/>
    <property type="match status" value="1"/>
</dbReference>
<dbReference type="InterPro" id="IPR007110">
    <property type="entry name" value="Ig-like_dom"/>
</dbReference>
<proteinExistence type="predicted"/>
<dbReference type="InterPro" id="IPR003591">
    <property type="entry name" value="Leu-rich_rpt_typical-subtyp"/>
</dbReference>
<comment type="caution">
    <text evidence="8">The sequence shown here is derived from an EMBL/GenBank/DDBJ whole genome shotgun (WGS) entry which is preliminary data.</text>
</comment>
<keyword evidence="6" id="KW-0472">Membrane</keyword>
<dbReference type="SMART" id="SM00369">
    <property type="entry name" value="LRR_TYP"/>
    <property type="match status" value="11"/>
</dbReference>
<evidence type="ECO:0000256" key="4">
    <source>
        <dbReference type="ARBA" id="ARBA00023157"/>
    </source>
</evidence>
<protein>
    <submittedName>
        <fullName evidence="8">Leucine-rich repeat neuronal protein 1-like</fullName>
    </submittedName>
</protein>
<feature type="region of interest" description="Disordered" evidence="5">
    <location>
        <begin position="1009"/>
        <end position="1049"/>
    </location>
</feature>
<dbReference type="InterPro" id="IPR032675">
    <property type="entry name" value="LRR_dom_sf"/>
</dbReference>
<dbReference type="SUPFAM" id="SSF52058">
    <property type="entry name" value="L domain-like"/>
    <property type="match status" value="1"/>
</dbReference>
<evidence type="ECO:0000256" key="1">
    <source>
        <dbReference type="ARBA" id="ARBA00022614"/>
    </source>
</evidence>
<gene>
    <name evidence="8" type="ORF">PoB_000815600</name>
</gene>
<feature type="region of interest" description="Disordered" evidence="5">
    <location>
        <begin position="846"/>
        <end position="903"/>
    </location>
</feature>
<feature type="compositionally biased region" description="Polar residues" evidence="5">
    <location>
        <begin position="858"/>
        <end position="868"/>
    </location>
</feature>
<keyword evidence="6" id="KW-0812">Transmembrane</keyword>
<dbReference type="PANTHER" id="PTHR24366">
    <property type="entry name" value="IG(IMMUNOGLOBULIN) AND LRR(LEUCINE RICH REPEAT) DOMAINS"/>
    <property type="match status" value="1"/>
</dbReference>
<dbReference type="AlphaFoldDB" id="A0AAV3Y347"/>
<dbReference type="Gene3D" id="2.60.40.10">
    <property type="entry name" value="Immunoglobulins"/>
    <property type="match status" value="1"/>
</dbReference>
<dbReference type="InterPro" id="IPR013783">
    <property type="entry name" value="Ig-like_fold"/>
</dbReference>
<reference evidence="8 9" key="1">
    <citation type="journal article" date="2021" name="Elife">
        <title>Chloroplast acquisition without the gene transfer in kleptoplastic sea slugs, Plakobranchus ocellatus.</title>
        <authorList>
            <person name="Maeda T."/>
            <person name="Takahashi S."/>
            <person name="Yoshida T."/>
            <person name="Shimamura S."/>
            <person name="Takaki Y."/>
            <person name="Nagai Y."/>
            <person name="Toyoda A."/>
            <person name="Suzuki Y."/>
            <person name="Arimoto A."/>
            <person name="Ishii H."/>
            <person name="Satoh N."/>
            <person name="Nishiyama T."/>
            <person name="Hasebe M."/>
            <person name="Maruyama T."/>
            <person name="Minagawa J."/>
            <person name="Obokata J."/>
            <person name="Shigenobu S."/>
        </authorList>
    </citation>
    <scope>NUCLEOTIDE SEQUENCE [LARGE SCALE GENOMIC DNA]</scope>
</reference>
<dbReference type="SMART" id="SM00409">
    <property type="entry name" value="IG"/>
    <property type="match status" value="1"/>
</dbReference>
<dbReference type="Gene3D" id="3.80.10.10">
    <property type="entry name" value="Ribonuclease Inhibitor"/>
    <property type="match status" value="2"/>
</dbReference>
<evidence type="ECO:0000256" key="6">
    <source>
        <dbReference type="SAM" id="Phobius"/>
    </source>
</evidence>
<dbReference type="PROSITE" id="PS51450">
    <property type="entry name" value="LRR"/>
    <property type="match status" value="4"/>
</dbReference>
<feature type="domain" description="Ig-like" evidence="7">
    <location>
        <begin position="511"/>
        <end position="637"/>
    </location>
</feature>
<organism evidence="8 9">
    <name type="scientific">Plakobranchus ocellatus</name>
    <dbReference type="NCBI Taxonomy" id="259542"/>
    <lineage>
        <taxon>Eukaryota</taxon>
        <taxon>Metazoa</taxon>
        <taxon>Spiralia</taxon>
        <taxon>Lophotrochozoa</taxon>
        <taxon>Mollusca</taxon>
        <taxon>Gastropoda</taxon>
        <taxon>Heterobranchia</taxon>
        <taxon>Euthyneura</taxon>
        <taxon>Panpulmonata</taxon>
        <taxon>Sacoglossa</taxon>
        <taxon>Placobranchoidea</taxon>
        <taxon>Plakobranchidae</taxon>
        <taxon>Plakobranchus</taxon>
    </lineage>
</organism>
<keyword evidence="4" id="KW-1015">Disulfide bond</keyword>
<evidence type="ECO:0000259" key="7">
    <source>
        <dbReference type="PROSITE" id="PS50835"/>
    </source>
</evidence>
<accession>A0AAV3Y347</accession>
<dbReference type="InterPro" id="IPR036179">
    <property type="entry name" value="Ig-like_dom_sf"/>
</dbReference>